<dbReference type="PANTHER" id="PTHR38011:SF7">
    <property type="entry name" value="2,5-DIAMINO-6-RIBOSYLAMINO-4(3H)-PYRIMIDINONE 5'-PHOSPHATE REDUCTASE"/>
    <property type="match status" value="1"/>
</dbReference>
<keyword evidence="3" id="KW-0560">Oxidoreductase</keyword>
<dbReference type="EMBL" id="DSDY01000035">
    <property type="protein sequence ID" value="HDS10193.1"/>
    <property type="molecule type" value="Genomic_DNA"/>
</dbReference>
<dbReference type="Pfam" id="PF01872">
    <property type="entry name" value="RibD_C"/>
    <property type="match status" value="1"/>
</dbReference>
<accession>A0A7C1IHD7</accession>
<evidence type="ECO:0000313" key="5">
    <source>
        <dbReference type="EMBL" id="HDS10193.1"/>
    </source>
</evidence>
<name>A0A7C1IHD7_9CREN</name>
<sequence>MSETGVNVKIVLASSIDGKIADANGVWRPLCPHDEERFYQAMRWADAIIVGWRTLIHSGLDFSVKGKKITKALVDPRGEINTNHKFFDSNVNNIVVFGYSRLYPQGKMLELRKKNVNVIISDKYPIEPEFMLYVLANDYGSRNVLVAGGGTTAWYFLEKLTDVELQITVVPVVLGDSPYHNIRAPSLSHPGMRLKLTSVRLCECGQEIVCTYRKHL</sequence>
<dbReference type="AlphaFoldDB" id="A0A7C1IHD7"/>
<feature type="domain" description="Bacterial bifunctional deaminase-reductase C-terminal" evidence="4">
    <location>
        <begin position="10"/>
        <end position="208"/>
    </location>
</feature>
<comment type="caution">
    <text evidence="5">The sequence shown here is derived from an EMBL/GenBank/DDBJ whole genome shotgun (WGS) entry which is preliminary data.</text>
</comment>
<evidence type="ECO:0000256" key="1">
    <source>
        <dbReference type="ARBA" id="ARBA00005104"/>
    </source>
</evidence>
<dbReference type="SUPFAM" id="SSF53597">
    <property type="entry name" value="Dihydrofolate reductase-like"/>
    <property type="match status" value="1"/>
</dbReference>
<dbReference type="GO" id="GO:0008703">
    <property type="term" value="F:5-amino-6-(5-phosphoribosylamino)uracil reductase activity"/>
    <property type="evidence" value="ECO:0007669"/>
    <property type="project" value="InterPro"/>
</dbReference>
<dbReference type="PANTHER" id="PTHR38011">
    <property type="entry name" value="DIHYDROFOLATE REDUCTASE FAMILY PROTEIN (AFU_ORTHOLOGUE AFUA_8G06820)"/>
    <property type="match status" value="1"/>
</dbReference>
<protein>
    <recommendedName>
        <fullName evidence="4">Bacterial bifunctional deaminase-reductase C-terminal domain-containing protein</fullName>
    </recommendedName>
</protein>
<dbReference type="InterPro" id="IPR002734">
    <property type="entry name" value="RibDG_C"/>
</dbReference>
<evidence type="ECO:0000259" key="4">
    <source>
        <dbReference type="Pfam" id="PF01872"/>
    </source>
</evidence>
<evidence type="ECO:0000256" key="3">
    <source>
        <dbReference type="ARBA" id="ARBA00023002"/>
    </source>
</evidence>
<organism evidence="5">
    <name type="scientific">Fervidicoccus fontis</name>
    <dbReference type="NCBI Taxonomy" id="683846"/>
    <lineage>
        <taxon>Archaea</taxon>
        <taxon>Thermoproteota</taxon>
        <taxon>Thermoprotei</taxon>
        <taxon>Fervidicoccales</taxon>
        <taxon>Fervidicoccaceae</taxon>
        <taxon>Fervidicoccus</taxon>
    </lineage>
</organism>
<gene>
    <name evidence="5" type="ORF">ENO04_01015</name>
</gene>
<comment type="pathway">
    <text evidence="1">Cofactor biosynthesis; riboflavin biosynthesis.</text>
</comment>
<dbReference type="GO" id="GO:0009231">
    <property type="term" value="P:riboflavin biosynthetic process"/>
    <property type="evidence" value="ECO:0007669"/>
    <property type="project" value="InterPro"/>
</dbReference>
<proteinExistence type="predicted"/>
<keyword evidence="2" id="KW-0521">NADP</keyword>
<dbReference type="InterPro" id="IPR050765">
    <property type="entry name" value="Riboflavin_Biosynth_HTPR"/>
</dbReference>
<dbReference type="Gene3D" id="3.40.430.10">
    <property type="entry name" value="Dihydrofolate Reductase, subunit A"/>
    <property type="match status" value="1"/>
</dbReference>
<evidence type="ECO:0000256" key="2">
    <source>
        <dbReference type="ARBA" id="ARBA00022857"/>
    </source>
</evidence>
<reference evidence="5" key="1">
    <citation type="journal article" date="2020" name="mSystems">
        <title>Genome- and Community-Level Interaction Insights into Carbon Utilization and Element Cycling Functions of Hydrothermarchaeota in Hydrothermal Sediment.</title>
        <authorList>
            <person name="Zhou Z."/>
            <person name="Liu Y."/>
            <person name="Xu W."/>
            <person name="Pan J."/>
            <person name="Luo Z.H."/>
            <person name="Li M."/>
        </authorList>
    </citation>
    <scope>NUCLEOTIDE SEQUENCE [LARGE SCALE GENOMIC DNA]</scope>
    <source>
        <strain evidence="5">SpSt-123</strain>
    </source>
</reference>
<dbReference type="InterPro" id="IPR024072">
    <property type="entry name" value="DHFR-like_dom_sf"/>
</dbReference>